<sequence length="270" mass="30297">MTIPPLVNWAEVIKSVQQVERSRKEFNTPIRTVNRIVTNGGVGRLLLTGLDSSMCREIFYNASRWVLYERVTKGLFSDVPLNYNQKFFVAFFCGCVGSIASNPFDLIRVRQQSSALVRMRTGYGVASEILNSPGANFLALYKGHEINAIRAGCFTAGSFVSYEMTKSYLLKIRGEEDAYSHTLAGMMMGVVGTVMYMPADAVRTAVYNKETKAETGWKEIRKVTQDIYKTGGVRGFWRGSLSAMARTVPACTLFPPMMEQTRCWLGLEYF</sequence>
<comment type="similarity">
    <text evidence="2 9">Belongs to the mitochondrial carrier (TC 2.A.29) family.</text>
</comment>
<dbReference type="EMBL" id="BRXW01000513">
    <property type="protein sequence ID" value="GMH62042.1"/>
    <property type="molecule type" value="Genomic_DNA"/>
</dbReference>
<gene>
    <name evidence="10" type="ORF">TrLO_g8071</name>
</gene>
<keyword evidence="4 8" id="KW-0812">Transmembrane</keyword>
<name>A0A9W7E0Q2_9STRA</name>
<evidence type="ECO:0000256" key="4">
    <source>
        <dbReference type="ARBA" id="ARBA00022692"/>
    </source>
</evidence>
<protein>
    <recommendedName>
        <fullName evidence="12">Mitochondrial carrier protein</fullName>
    </recommendedName>
</protein>
<dbReference type="PROSITE" id="PS50920">
    <property type="entry name" value="SOLCAR"/>
    <property type="match status" value="2"/>
</dbReference>
<dbReference type="Proteomes" id="UP001165122">
    <property type="component" value="Unassembled WGS sequence"/>
</dbReference>
<feature type="repeat" description="Solcar" evidence="8">
    <location>
        <begin position="85"/>
        <end position="168"/>
    </location>
</feature>
<evidence type="ECO:0000256" key="2">
    <source>
        <dbReference type="ARBA" id="ARBA00006375"/>
    </source>
</evidence>
<keyword evidence="11" id="KW-1185">Reference proteome</keyword>
<dbReference type="SUPFAM" id="SSF103506">
    <property type="entry name" value="Mitochondrial carrier"/>
    <property type="match status" value="1"/>
</dbReference>
<accession>A0A9W7E0Q2</accession>
<reference evidence="11" key="1">
    <citation type="journal article" date="2023" name="Commun. Biol.">
        <title>Genome analysis of Parmales, the sister group of diatoms, reveals the evolutionary specialization of diatoms from phago-mixotrophs to photoautotrophs.</title>
        <authorList>
            <person name="Ban H."/>
            <person name="Sato S."/>
            <person name="Yoshikawa S."/>
            <person name="Yamada K."/>
            <person name="Nakamura Y."/>
            <person name="Ichinomiya M."/>
            <person name="Sato N."/>
            <person name="Blanc-Mathieu R."/>
            <person name="Endo H."/>
            <person name="Kuwata A."/>
            <person name="Ogata H."/>
        </authorList>
    </citation>
    <scope>NUCLEOTIDE SEQUENCE [LARGE SCALE GENOMIC DNA]</scope>
    <source>
        <strain evidence="11">NIES 3700</strain>
    </source>
</reference>
<evidence type="ECO:0000256" key="5">
    <source>
        <dbReference type="ARBA" id="ARBA00022737"/>
    </source>
</evidence>
<comment type="caution">
    <text evidence="10">The sequence shown here is derived from an EMBL/GenBank/DDBJ whole genome shotgun (WGS) entry which is preliminary data.</text>
</comment>
<dbReference type="InterPro" id="IPR018108">
    <property type="entry name" value="MCP_transmembrane"/>
</dbReference>
<dbReference type="GO" id="GO:0016020">
    <property type="term" value="C:membrane"/>
    <property type="evidence" value="ECO:0007669"/>
    <property type="project" value="UniProtKB-SubCell"/>
</dbReference>
<evidence type="ECO:0008006" key="12">
    <source>
        <dbReference type="Google" id="ProtNLM"/>
    </source>
</evidence>
<dbReference type="InterPro" id="IPR023395">
    <property type="entry name" value="MCP_dom_sf"/>
</dbReference>
<dbReference type="PANTHER" id="PTHR45618">
    <property type="entry name" value="MITOCHONDRIAL DICARBOXYLATE CARRIER-RELATED"/>
    <property type="match status" value="1"/>
</dbReference>
<evidence type="ECO:0000313" key="10">
    <source>
        <dbReference type="EMBL" id="GMH62042.1"/>
    </source>
</evidence>
<dbReference type="Pfam" id="PF00153">
    <property type="entry name" value="Mito_carr"/>
    <property type="match status" value="3"/>
</dbReference>
<keyword evidence="7 8" id="KW-0472">Membrane</keyword>
<proteinExistence type="inferred from homology"/>
<dbReference type="Gene3D" id="1.50.40.10">
    <property type="entry name" value="Mitochondrial carrier domain"/>
    <property type="match status" value="1"/>
</dbReference>
<evidence type="ECO:0000256" key="9">
    <source>
        <dbReference type="RuleBase" id="RU000488"/>
    </source>
</evidence>
<evidence type="ECO:0000313" key="11">
    <source>
        <dbReference type="Proteomes" id="UP001165122"/>
    </source>
</evidence>
<evidence type="ECO:0000256" key="6">
    <source>
        <dbReference type="ARBA" id="ARBA00022989"/>
    </source>
</evidence>
<dbReference type="OrthoDB" id="448427at2759"/>
<keyword evidence="6" id="KW-1133">Transmembrane helix</keyword>
<dbReference type="AlphaFoldDB" id="A0A9W7E0Q2"/>
<keyword evidence="3 9" id="KW-0813">Transport</keyword>
<evidence type="ECO:0000256" key="7">
    <source>
        <dbReference type="ARBA" id="ARBA00023136"/>
    </source>
</evidence>
<evidence type="ECO:0000256" key="3">
    <source>
        <dbReference type="ARBA" id="ARBA00022448"/>
    </source>
</evidence>
<evidence type="ECO:0000256" key="1">
    <source>
        <dbReference type="ARBA" id="ARBA00004141"/>
    </source>
</evidence>
<feature type="repeat" description="Solcar" evidence="8">
    <location>
        <begin position="176"/>
        <end position="264"/>
    </location>
</feature>
<comment type="subcellular location">
    <subcellularLocation>
        <location evidence="1">Membrane</location>
        <topology evidence="1">Multi-pass membrane protein</topology>
    </subcellularLocation>
</comment>
<dbReference type="InterPro" id="IPR050391">
    <property type="entry name" value="Mito_Metabolite_Transporter"/>
</dbReference>
<evidence type="ECO:0000256" key="8">
    <source>
        <dbReference type="PROSITE-ProRule" id="PRU00282"/>
    </source>
</evidence>
<organism evidence="10 11">
    <name type="scientific">Triparma laevis f. longispina</name>
    <dbReference type="NCBI Taxonomy" id="1714387"/>
    <lineage>
        <taxon>Eukaryota</taxon>
        <taxon>Sar</taxon>
        <taxon>Stramenopiles</taxon>
        <taxon>Ochrophyta</taxon>
        <taxon>Bolidophyceae</taxon>
        <taxon>Parmales</taxon>
        <taxon>Triparmaceae</taxon>
        <taxon>Triparma</taxon>
    </lineage>
</organism>
<keyword evidence="5" id="KW-0677">Repeat</keyword>